<evidence type="ECO:0000313" key="2">
    <source>
        <dbReference type="EMBL" id="KGN50519.1"/>
    </source>
</evidence>
<dbReference type="Pfam" id="PF05056">
    <property type="entry name" value="DUF674"/>
    <property type="match status" value="1"/>
</dbReference>
<reference evidence="2 3" key="1">
    <citation type="journal article" date="2009" name="Nat. Genet.">
        <title>The genome of the cucumber, Cucumis sativus L.</title>
        <authorList>
            <person name="Huang S."/>
            <person name="Li R."/>
            <person name="Zhang Z."/>
            <person name="Li L."/>
            <person name="Gu X."/>
            <person name="Fan W."/>
            <person name="Lucas W.J."/>
            <person name="Wang X."/>
            <person name="Xie B."/>
            <person name="Ni P."/>
            <person name="Ren Y."/>
            <person name="Zhu H."/>
            <person name="Li J."/>
            <person name="Lin K."/>
            <person name="Jin W."/>
            <person name="Fei Z."/>
            <person name="Li G."/>
            <person name="Staub J."/>
            <person name="Kilian A."/>
            <person name="van der Vossen E.A."/>
            <person name="Wu Y."/>
            <person name="Guo J."/>
            <person name="He J."/>
            <person name="Jia Z."/>
            <person name="Ren Y."/>
            <person name="Tian G."/>
            <person name="Lu Y."/>
            <person name="Ruan J."/>
            <person name="Qian W."/>
            <person name="Wang M."/>
            <person name="Huang Q."/>
            <person name="Li B."/>
            <person name="Xuan Z."/>
            <person name="Cao J."/>
            <person name="Asan"/>
            <person name="Wu Z."/>
            <person name="Zhang J."/>
            <person name="Cai Q."/>
            <person name="Bai Y."/>
            <person name="Zhao B."/>
            <person name="Han Y."/>
            <person name="Li Y."/>
            <person name="Li X."/>
            <person name="Wang S."/>
            <person name="Shi Q."/>
            <person name="Liu S."/>
            <person name="Cho W.K."/>
            <person name="Kim J.Y."/>
            <person name="Xu Y."/>
            <person name="Heller-Uszynska K."/>
            <person name="Miao H."/>
            <person name="Cheng Z."/>
            <person name="Zhang S."/>
            <person name="Wu J."/>
            <person name="Yang Y."/>
            <person name="Kang H."/>
            <person name="Li M."/>
            <person name="Liang H."/>
            <person name="Ren X."/>
            <person name="Shi Z."/>
            <person name="Wen M."/>
            <person name="Jian M."/>
            <person name="Yang H."/>
            <person name="Zhang G."/>
            <person name="Yang Z."/>
            <person name="Chen R."/>
            <person name="Liu S."/>
            <person name="Li J."/>
            <person name="Ma L."/>
            <person name="Liu H."/>
            <person name="Zhou Y."/>
            <person name="Zhao J."/>
            <person name="Fang X."/>
            <person name="Li G."/>
            <person name="Fang L."/>
            <person name="Li Y."/>
            <person name="Liu D."/>
            <person name="Zheng H."/>
            <person name="Zhang Y."/>
            <person name="Qin N."/>
            <person name="Li Z."/>
            <person name="Yang G."/>
            <person name="Yang S."/>
            <person name="Bolund L."/>
            <person name="Kristiansen K."/>
            <person name="Zheng H."/>
            <person name="Li S."/>
            <person name="Zhang X."/>
            <person name="Yang H."/>
            <person name="Wang J."/>
            <person name="Sun R."/>
            <person name="Zhang B."/>
            <person name="Jiang S."/>
            <person name="Wang J."/>
            <person name="Du Y."/>
            <person name="Li S."/>
        </authorList>
    </citation>
    <scope>NUCLEOTIDE SEQUENCE [LARGE SCALE GENOMIC DNA]</scope>
    <source>
        <strain evidence="3">cv. 9930</strain>
    </source>
</reference>
<gene>
    <name evidence="2" type="ORF">Csa_5G180320</name>
</gene>
<proteinExistence type="predicted"/>
<name>A0A0A0KNU0_CUCSA</name>
<evidence type="ECO:0000256" key="1">
    <source>
        <dbReference type="SAM" id="MobiDB-lite"/>
    </source>
</evidence>
<sequence length="198" mass="22218">MLPGPLSNLYCSMDSLNTINYFEPKRRLQNLLNPKTYYLCNNNYRKQSSCHSVSSTHGTKCPNCGGYMTINLAYVYVDEEEKLIEGGYVTGMGKYMVMDDLTVKPMAYSSMSTISVLNELNVDDISQIEDKLIRLDIKEGSNLLKASFHTSTVLTEVFLLQTRDSIPTNKQLEEEEEEEEEEGGGGGVVYGFSNKTSI</sequence>
<dbReference type="PANTHER" id="PTHR33103:SF19">
    <property type="entry name" value="OS09G0544700 PROTEIN"/>
    <property type="match status" value="1"/>
</dbReference>
<evidence type="ECO:0000313" key="3">
    <source>
        <dbReference type="Proteomes" id="UP000029981"/>
    </source>
</evidence>
<accession>A0A0A0KNU0</accession>
<reference evidence="2 3" key="4">
    <citation type="journal article" date="2011" name="BMC Genomics">
        <title>RNA-Seq improves annotation of protein-coding genes in the cucumber genome.</title>
        <authorList>
            <person name="Li Z."/>
            <person name="Zhang Z."/>
            <person name="Yan P."/>
            <person name="Huang S."/>
            <person name="Fei Z."/>
            <person name="Lin K."/>
        </authorList>
    </citation>
    <scope>NUCLEOTIDE SEQUENCE [LARGE SCALE GENOMIC DNA]</scope>
    <source>
        <strain evidence="3">cv. 9930</strain>
    </source>
</reference>
<reference evidence="2 3" key="2">
    <citation type="journal article" date="2009" name="PLoS ONE">
        <title>An integrated genetic and cytogenetic map of the cucumber genome.</title>
        <authorList>
            <person name="Ren Y."/>
            <person name="Zhang Z."/>
            <person name="Liu J."/>
            <person name="Staub J.E."/>
            <person name="Han Y."/>
            <person name="Cheng Z."/>
            <person name="Li X."/>
            <person name="Lu J."/>
            <person name="Miao H."/>
            <person name="Kang H."/>
            <person name="Xie B."/>
            <person name="Gu X."/>
            <person name="Wang X."/>
            <person name="Du Y."/>
            <person name="Jin W."/>
            <person name="Huang S."/>
        </authorList>
    </citation>
    <scope>NUCLEOTIDE SEQUENCE [LARGE SCALE GENOMIC DNA]</scope>
    <source>
        <strain evidence="3">cv. 9930</strain>
    </source>
</reference>
<dbReference type="Gramene" id="KGN50519">
    <property type="protein sequence ID" value="KGN50519"/>
    <property type="gene ID" value="Csa_5G180320"/>
</dbReference>
<dbReference type="Proteomes" id="UP000029981">
    <property type="component" value="Chromosome 5"/>
</dbReference>
<dbReference type="EMBL" id="CM002926">
    <property type="protein sequence ID" value="KGN50519.1"/>
    <property type="molecule type" value="Genomic_DNA"/>
</dbReference>
<dbReference type="eggNOG" id="KOG0017">
    <property type="taxonomic scope" value="Eukaryota"/>
</dbReference>
<feature type="region of interest" description="Disordered" evidence="1">
    <location>
        <begin position="168"/>
        <end position="198"/>
    </location>
</feature>
<feature type="compositionally biased region" description="Acidic residues" evidence="1">
    <location>
        <begin position="173"/>
        <end position="183"/>
    </location>
</feature>
<protein>
    <submittedName>
        <fullName evidence="2">Uncharacterized protein</fullName>
    </submittedName>
</protein>
<reference evidence="2 3" key="3">
    <citation type="journal article" date="2010" name="BMC Genomics">
        <title>Transcriptome sequencing and comparative analysis of cucumber flowers with different sex types.</title>
        <authorList>
            <person name="Guo S."/>
            <person name="Zheng Y."/>
            <person name="Joung J.G."/>
            <person name="Liu S."/>
            <person name="Zhang Z."/>
            <person name="Crasta O.R."/>
            <person name="Sobral B.W."/>
            <person name="Xu Y."/>
            <person name="Huang S."/>
            <person name="Fei Z."/>
        </authorList>
    </citation>
    <scope>NUCLEOTIDE SEQUENCE [LARGE SCALE GENOMIC DNA]</scope>
    <source>
        <strain evidence="3">cv. 9930</strain>
    </source>
</reference>
<dbReference type="InterPro" id="IPR007750">
    <property type="entry name" value="DUF674"/>
</dbReference>
<dbReference type="STRING" id="3659.A0A0A0KNU0"/>
<dbReference type="PANTHER" id="PTHR33103">
    <property type="entry name" value="OS01G0153900 PROTEIN"/>
    <property type="match status" value="1"/>
</dbReference>
<organism evidence="2 3">
    <name type="scientific">Cucumis sativus</name>
    <name type="common">Cucumber</name>
    <dbReference type="NCBI Taxonomy" id="3659"/>
    <lineage>
        <taxon>Eukaryota</taxon>
        <taxon>Viridiplantae</taxon>
        <taxon>Streptophyta</taxon>
        <taxon>Embryophyta</taxon>
        <taxon>Tracheophyta</taxon>
        <taxon>Spermatophyta</taxon>
        <taxon>Magnoliopsida</taxon>
        <taxon>eudicotyledons</taxon>
        <taxon>Gunneridae</taxon>
        <taxon>Pentapetalae</taxon>
        <taxon>rosids</taxon>
        <taxon>fabids</taxon>
        <taxon>Cucurbitales</taxon>
        <taxon>Cucurbitaceae</taxon>
        <taxon>Benincaseae</taxon>
        <taxon>Cucumis</taxon>
    </lineage>
</organism>
<dbReference type="AlphaFoldDB" id="A0A0A0KNU0"/>
<keyword evidence="3" id="KW-1185">Reference proteome</keyword>